<organism evidence="5 6">
    <name type="scientific">Nocardia colli</name>
    <dbReference type="NCBI Taxonomy" id="2545717"/>
    <lineage>
        <taxon>Bacteria</taxon>
        <taxon>Bacillati</taxon>
        <taxon>Actinomycetota</taxon>
        <taxon>Actinomycetes</taxon>
        <taxon>Mycobacteriales</taxon>
        <taxon>Nocardiaceae</taxon>
        <taxon>Nocardia</taxon>
    </lineage>
</organism>
<keyword evidence="6" id="KW-1185">Reference proteome</keyword>
<dbReference type="InterPro" id="IPR018060">
    <property type="entry name" value="HTH_AraC"/>
</dbReference>
<dbReference type="AlphaFoldDB" id="A0A5N0EBT9"/>
<accession>A0A5N0EBT9</accession>
<gene>
    <name evidence="5" type="ORF">F3087_21955</name>
</gene>
<dbReference type="GO" id="GO:0003700">
    <property type="term" value="F:DNA-binding transcription factor activity"/>
    <property type="evidence" value="ECO:0007669"/>
    <property type="project" value="InterPro"/>
</dbReference>
<dbReference type="Pfam" id="PF12625">
    <property type="entry name" value="Arabinose_bd"/>
    <property type="match status" value="1"/>
</dbReference>
<dbReference type="InterPro" id="IPR009057">
    <property type="entry name" value="Homeodomain-like_sf"/>
</dbReference>
<keyword evidence="1" id="KW-0805">Transcription regulation</keyword>
<reference evidence="5 6" key="1">
    <citation type="submission" date="2019-09" db="EMBL/GenBank/DDBJ databases">
        <authorList>
            <person name="Wang X."/>
        </authorList>
    </citation>
    <scope>NUCLEOTIDE SEQUENCE [LARGE SCALE GENOMIC DNA]</scope>
    <source>
        <strain evidence="5 6">CICC 11023</strain>
    </source>
</reference>
<name>A0A5N0EBT9_9NOCA</name>
<evidence type="ECO:0000313" key="5">
    <source>
        <dbReference type="EMBL" id="KAA8886882.1"/>
    </source>
</evidence>
<sequence length="366" mass="39576">MTAALTASGLVGSPRPGTQEVLVAARTVPIDFVRSAVATAQRQGVDITQLLGSVGVAPELLAQDRARVTVDQVAATMRQLWRITDDELFGLGPAPVPRGSVRLVGFGLIACPDLGAAIRRFGEYQRLLPGLPPMAVTTDGERTRCTLDTSVLAAGEELLAVFLLAAIHRMVSWGIGRRVALRQVEFPYPRPRNIADYDLVFGAPLVFDAATAAITFDSELLNAPLTRTEEDLIDWARNAPIDVLSRRDYGTSLAEQVRKILTRGLHGVRDKTAGDRWPTADEVAKRLAMSPQTVRRKLGEEGTSITQIREDILRDAAVASLVRGDETVEALSARLGFSEPSAFRRAFRRWTGSPPGSYRGSAPTAG</sequence>
<dbReference type="GO" id="GO:0005829">
    <property type="term" value="C:cytosol"/>
    <property type="evidence" value="ECO:0007669"/>
    <property type="project" value="TreeGrafter"/>
</dbReference>
<dbReference type="Gene3D" id="1.10.10.60">
    <property type="entry name" value="Homeodomain-like"/>
    <property type="match status" value="1"/>
</dbReference>
<keyword evidence="3" id="KW-0804">Transcription</keyword>
<dbReference type="InterPro" id="IPR032687">
    <property type="entry name" value="AraC-type_N"/>
</dbReference>
<feature type="domain" description="HTH araC/xylS-type" evidence="4">
    <location>
        <begin position="255"/>
        <end position="361"/>
    </location>
</feature>
<dbReference type="Pfam" id="PF12833">
    <property type="entry name" value="HTH_18"/>
    <property type="match status" value="1"/>
</dbReference>
<proteinExistence type="predicted"/>
<evidence type="ECO:0000256" key="2">
    <source>
        <dbReference type="ARBA" id="ARBA00023125"/>
    </source>
</evidence>
<dbReference type="PANTHER" id="PTHR47894:SF1">
    <property type="entry name" value="HTH-TYPE TRANSCRIPTIONAL REGULATOR VQSM"/>
    <property type="match status" value="1"/>
</dbReference>
<comment type="caution">
    <text evidence="5">The sequence shown here is derived from an EMBL/GenBank/DDBJ whole genome shotgun (WGS) entry which is preliminary data.</text>
</comment>
<dbReference type="GO" id="GO:0000976">
    <property type="term" value="F:transcription cis-regulatory region binding"/>
    <property type="evidence" value="ECO:0007669"/>
    <property type="project" value="TreeGrafter"/>
</dbReference>
<dbReference type="OrthoDB" id="5241536at2"/>
<dbReference type="PANTHER" id="PTHR47894">
    <property type="entry name" value="HTH-TYPE TRANSCRIPTIONAL REGULATOR GADX"/>
    <property type="match status" value="1"/>
</dbReference>
<evidence type="ECO:0000256" key="3">
    <source>
        <dbReference type="ARBA" id="ARBA00023163"/>
    </source>
</evidence>
<dbReference type="Proteomes" id="UP000323876">
    <property type="component" value="Unassembled WGS sequence"/>
</dbReference>
<dbReference type="EMBL" id="VXLC01000010">
    <property type="protein sequence ID" value="KAA8886882.1"/>
    <property type="molecule type" value="Genomic_DNA"/>
</dbReference>
<protein>
    <submittedName>
        <fullName evidence="5">AraC family transcriptional regulator</fullName>
    </submittedName>
</protein>
<dbReference type="SUPFAM" id="SSF46689">
    <property type="entry name" value="Homeodomain-like"/>
    <property type="match status" value="1"/>
</dbReference>
<evidence type="ECO:0000313" key="6">
    <source>
        <dbReference type="Proteomes" id="UP000323876"/>
    </source>
</evidence>
<dbReference type="PROSITE" id="PS01124">
    <property type="entry name" value="HTH_ARAC_FAMILY_2"/>
    <property type="match status" value="1"/>
</dbReference>
<keyword evidence="2" id="KW-0238">DNA-binding</keyword>
<dbReference type="SMART" id="SM00342">
    <property type="entry name" value="HTH_ARAC"/>
    <property type="match status" value="1"/>
</dbReference>
<evidence type="ECO:0000259" key="4">
    <source>
        <dbReference type="PROSITE" id="PS01124"/>
    </source>
</evidence>
<evidence type="ECO:0000256" key="1">
    <source>
        <dbReference type="ARBA" id="ARBA00023015"/>
    </source>
</evidence>